<gene>
    <name evidence="1" type="ORF">A0H76_2010</name>
</gene>
<dbReference type="Proteomes" id="UP000192501">
    <property type="component" value="Unassembled WGS sequence"/>
</dbReference>
<accession>A0A1X0QKH2</accession>
<organism evidence="1 2">
    <name type="scientific">Hepatospora eriocheir</name>
    <dbReference type="NCBI Taxonomy" id="1081669"/>
    <lineage>
        <taxon>Eukaryota</taxon>
        <taxon>Fungi</taxon>
        <taxon>Fungi incertae sedis</taxon>
        <taxon>Microsporidia</taxon>
        <taxon>Hepatosporidae</taxon>
        <taxon>Hepatospora</taxon>
    </lineage>
</organism>
<reference evidence="1 2" key="1">
    <citation type="journal article" date="2017" name="Environ. Microbiol.">
        <title>Decay of the glycolytic pathway and adaptation to intranuclear parasitism within Enterocytozoonidae microsporidia.</title>
        <authorList>
            <person name="Wiredu Boakye D."/>
            <person name="Jaroenlak P."/>
            <person name="Prachumwat A."/>
            <person name="Williams T.A."/>
            <person name="Bateman K.S."/>
            <person name="Itsathitphaisarn O."/>
            <person name="Sritunyalucksana K."/>
            <person name="Paszkiewicz K.H."/>
            <person name="Moore K.A."/>
            <person name="Stentiford G.D."/>
            <person name="Williams B.A."/>
        </authorList>
    </citation>
    <scope>NUCLEOTIDE SEQUENCE [LARGE SCALE GENOMIC DNA]</scope>
    <source>
        <strain evidence="2">canceri</strain>
    </source>
</reference>
<sequence>MITPPKTIKSIKKEMNAQLDWILEDLTELLNYLKYSENRRQEIQSLVFAKKRVISICDRIAEIFRYAVMIKYKKFEYNENNNEFNEFFEKQIKDLNIK</sequence>
<name>A0A1X0QKH2_9MICR</name>
<dbReference type="EMBL" id="LTAI01000052">
    <property type="protein sequence ID" value="ORE00196.1"/>
    <property type="molecule type" value="Genomic_DNA"/>
</dbReference>
<proteinExistence type="predicted"/>
<protein>
    <submittedName>
        <fullName evidence="1">Uncharacterized protein</fullName>
    </submittedName>
</protein>
<evidence type="ECO:0000313" key="1">
    <source>
        <dbReference type="EMBL" id="ORE00196.1"/>
    </source>
</evidence>
<dbReference type="VEuPathDB" id="MicrosporidiaDB:A0H76_2010"/>
<evidence type="ECO:0000313" key="2">
    <source>
        <dbReference type="Proteomes" id="UP000192501"/>
    </source>
</evidence>
<dbReference type="VEuPathDB" id="MicrosporidiaDB:HERIO_137"/>
<comment type="caution">
    <text evidence="1">The sequence shown here is derived from an EMBL/GenBank/DDBJ whole genome shotgun (WGS) entry which is preliminary data.</text>
</comment>
<dbReference type="AlphaFoldDB" id="A0A1X0QKH2"/>